<keyword evidence="2" id="KW-1185">Reference proteome</keyword>
<sequence>MMVGRCQGAQVQDAVVSFSRGRPHGNAAGAAAIRRPVRSAAKLPRNTASKLLTVRVVFGCEFRPRFSGTREQSVNQSIDFGQVQGVCQGIRHQRNTFVFARSDSRVQPLVQPVAVVALRLVVSRVRVVGGGG</sequence>
<dbReference type="Proteomes" id="UP000318538">
    <property type="component" value="Chromosome"/>
</dbReference>
<evidence type="ECO:0000313" key="2">
    <source>
        <dbReference type="Proteomes" id="UP000318538"/>
    </source>
</evidence>
<evidence type="ECO:0000313" key="1">
    <source>
        <dbReference type="EMBL" id="QDT04260.1"/>
    </source>
</evidence>
<organism evidence="1 2">
    <name type="scientific">Rubripirellula lacrimiformis</name>
    <dbReference type="NCBI Taxonomy" id="1930273"/>
    <lineage>
        <taxon>Bacteria</taxon>
        <taxon>Pseudomonadati</taxon>
        <taxon>Planctomycetota</taxon>
        <taxon>Planctomycetia</taxon>
        <taxon>Pirellulales</taxon>
        <taxon>Pirellulaceae</taxon>
        <taxon>Rubripirellula</taxon>
    </lineage>
</organism>
<reference evidence="1 2" key="1">
    <citation type="submission" date="2019-02" db="EMBL/GenBank/DDBJ databases">
        <title>Deep-cultivation of Planctomycetes and their phenomic and genomic characterization uncovers novel biology.</title>
        <authorList>
            <person name="Wiegand S."/>
            <person name="Jogler M."/>
            <person name="Boedeker C."/>
            <person name="Pinto D."/>
            <person name="Vollmers J."/>
            <person name="Rivas-Marin E."/>
            <person name="Kohn T."/>
            <person name="Peeters S.H."/>
            <person name="Heuer A."/>
            <person name="Rast P."/>
            <person name="Oberbeckmann S."/>
            <person name="Bunk B."/>
            <person name="Jeske O."/>
            <person name="Meyerdierks A."/>
            <person name="Storesund J.E."/>
            <person name="Kallscheuer N."/>
            <person name="Luecker S."/>
            <person name="Lage O.M."/>
            <person name="Pohl T."/>
            <person name="Merkel B.J."/>
            <person name="Hornburger P."/>
            <person name="Mueller R.-W."/>
            <person name="Bruemmer F."/>
            <person name="Labrenz M."/>
            <person name="Spormann A.M."/>
            <person name="Op den Camp H."/>
            <person name="Overmann J."/>
            <person name="Amann R."/>
            <person name="Jetten M.S.M."/>
            <person name="Mascher T."/>
            <person name="Medema M.H."/>
            <person name="Devos D.P."/>
            <person name="Kaster A.-K."/>
            <person name="Ovreas L."/>
            <person name="Rohde M."/>
            <person name="Galperin M.Y."/>
            <person name="Jogler C."/>
        </authorList>
    </citation>
    <scope>NUCLEOTIDE SEQUENCE [LARGE SCALE GENOMIC DNA]</scope>
    <source>
        <strain evidence="1 2">K22_7</strain>
    </source>
</reference>
<dbReference type="KEGG" id="rlc:K227x_26500"/>
<name>A0A517NAV4_9BACT</name>
<protein>
    <submittedName>
        <fullName evidence="1">Uncharacterized protein</fullName>
    </submittedName>
</protein>
<dbReference type="AlphaFoldDB" id="A0A517NAV4"/>
<proteinExistence type="predicted"/>
<dbReference type="EMBL" id="CP036525">
    <property type="protein sequence ID" value="QDT04260.1"/>
    <property type="molecule type" value="Genomic_DNA"/>
</dbReference>
<gene>
    <name evidence="1" type="ORF">K227x_26500</name>
</gene>
<accession>A0A517NAV4</accession>